<protein>
    <submittedName>
        <fullName evidence="4">Voltage-gated potassium channel</fullName>
    </submittedName>
</protein>
<dbReference type="RefSeq" id="WP_245690171.1">
    <property type="nucleotide sequence ID" value="NZ_FNFL01000006.1"/>
</dbReference>
<dbReference type="SUPFAM" id="SSF51735">
    <property type="entry name" value="NAD(P)-binding Rossmann-fold domains"/>
    <property type="match status" value="1"/>
</dbReference>
<feature type="transmembrane region" description="Helical" evidence="2">
    <location>
        <begin position="12"/>
        <end position="35"/>
    </location>
</feature>
<dbReference type="GO" id="GO:0034220">
    <property type="term" value="P:monoatomic ion transmembrane transport"/>
    <property type="evidence" value="ECO:0007669"/>
    <property type="project" value="UniProtKB-KW"/>
</dbReference>
<dbReference type="EMBL" id="FNFL01000006">
    <property type="protein sequence ID" value="SDK44656.1"/>
    <property type="molecule type" value="Genomic_DNA"/>
</dbReference>
<keyword evidence="5" id="KW-1185">Reference proteome</keyword>
<evidence type="ECO:0000256" key="2">
    <source>
        <dbReference type="SAM" id="Phobius"/>
    </source>
</evidence>
<evidence type="ECO:0000313" key="4">
    <source>
        <dbReference type="EMBL" id="SDK44656.1"/>
    </source>
</evidence>
<organism evidence="4 5">
    <name type="scientific">Sediminibacillus albus</name>
    <dbReference type="NCBI Taxonomy" id="407036"/>
    <lineage>
        <taxon>Bacteria</taxon>
        <taxon>Bacillati</taxon>
        <taxon>Bacillota</taxon>
        <taxon>Bacilli</taxon>
        <taxon>Bacillales</taxon>
        <taxon>Bacillaceae</taxon>
        <taxon>Sediminibacillus</taxon>
    </lineage>
</organism>
<keyword evidence="4" id="KW-0407">Ion channel</keyword>
<proteinExistence type="predicted"/>
<dbReference type="InterPro" id="IPR050721">
    <property type="entry name" value="Trk_Ktr_HKT_K-transport"/>
</dbReference>
<dbReference type="InterPro" id="IPR003148">
    <property type="entry name" value="RCK_N"/>
</dbReference>
<dbReference type="Proteomes" id="UP000198694">
    <property type="component" value="Unassembled WGS sequence"/>
</dbReference>
<dbReference type="AlphaFoldDB" id="A0A1G9BYV2"/>
<dbReference type="Pfam" id="PF02254">
    <property type="entry name" value="TrkA_N"/>
    <property type="match status" value="1"/>
</dbReference>
<sequence length="341" mass="38271">MLRKLILKVVAISNTVLFVFSTLLMLLASVLIVLVEPETFPTIFDGFWWVMTTVTTVGYGDYSPATFGGRMIALVLYILGIGLIGVVIGKVLDGIGSFRKNREEGNIVYREKGHYIIIGWSHKAEAAIKEMLETKKDTEIVIVDDLEKAPMLSENVHYIRGNVSEGSVLLKANIKEAAAVLIFADERIQDKQLGDGRTLLIASAVESLTHDVHTIAEVMEEAHIKNFEYANVDEFIVSHETISSLFVRSAFRKGISNVYNQLLRRSYGEDLFHVPTLGHWQTYRDAFNELLEDGATLIADHNNLSVNRMLDSKLPANAELYAICNQDTYERIQQKYNGNRG</sequence>
<keyword evidence="2" id="KW-0472">Membrane</keyword>
<feature type="domain" description="RCK N-terminal" evidence="3">
    <location>
        <begin position="112"/>
        <end position="237"/>
    </location>
</feature>
<dbReference type="SUPFAM" id="SSF81324">
    <property type="entry name" value="Voltage-gated potassium channels"/>
    <property type="match status" value="1"/>
</dbReference>
<dbReference type="InterPro" id="IPR013099">
    <property type="entry name" value="K_chnl_dom"/>
</dbReference>
<keyword evidence="2" id="KW-1133">Transmembrane helix</keyword>
<dbReference type="Pfam" id="PF07885">
    <property type="entry name" value="Ion_trans_2"/>
    <property type="match status" value="1"/>
</dbReference>
<accession>A0A1G9BYV2</accession>
<dbReference type="GO" id="GO:0005886">
    <property type="term" value="C:plasma membrane"/>
    <property type="evidence" value="ECO:0007669"/>
    <property type="project" value="UniProtKB-SubCell"/>
</dbReference>
<name>A0A1G9BYV2_9BACI</name>
<dbReference type="Gene3D" id="3.40.50.720">
    <property type="entry name" value="NAD(P)-binding Rossmann-like Domain"/>
    <property type="match status" value="1"/>
</dbReference>
<dbReference type="Gene3D" id="1.10.287.70">
    <property type="match status" value="1"/>
</dbReference>
<keyword evidence="4" id="KW-0406">Ion transport</keyword>
<evidence type="ECO:0000256" key="1">
    <source>
        <dbReference type="ARBA" id="ARBA00004651"/>
    </source>
</evidence>
<dbReference type="GO" id="GO:0006813">
    <property type="term" value="P:potassium ion transport"/>
    <property type="evidence" value="ECO:0007669"/>
    <property type="project" value="InterPro"/>
</dbReference>
<keyword evidence="2" id="KW-0812">Transmembrane</keyword>
<comment type="subcellular location">
    <subcellularLocation>
        <location evidence="1">Cell membrane</location>
        <topology evidence="1">Multi-pass membrane protein</topology>
    </subcellularLocation>
</comment>
<dbReference type="PANTHER" id="PTHR43833">
    <property type="entry name" value="POTASSIUM CHANNEL PROTEIN 2-RELATED-RELATED"/>
    <property type="match status" value="1"/>
</dbReference>
<dbReference type="PROSITE" id="PS51201">
    <property type="entry name" value="RCK_N"/>
    <property type="match status" value="1"/>
</dbReference>
<dbReference type="PANTHER" id="PTHR43833:SF9">
    <property type="entry name" value="POTASSIUM CHANNEL PROTEIN YUGO-RELATED"/>
    <property type="match status" value="1"/>
</dbReference>
<evidence type="ECO:0000259" key="3">
    <source>
        <dbReference type="PROSITE" id="PS51201"/>
    </source>
</evidence>
<dbReference type="STRING" id="407036.SAMN05216243_3211"/>
<feature type="transmembrane region" description="Helical" evidence="2">
    <location>
        <begin position="71"/>
        <end position="92"/>
    </location>
</feature>
<evidence type="ECO:0000313" key="5">
    <source>
        <dbReference type="Proteomes" id="UP000198694"/>
    </source>
</evidence>
<dbReference type="InterPro" id="IPR036291">
    <property type="entry name" value="NAD(P)-bd_dom_sf"/>
</dbReference>
<gene>
    <name evidence="4" type="ORF">SAMN05216243_3211</name>
</gene>
<reference evidence="4 5" key="1">
    <citation type="submission" date="2016-10" db="EMBL/GenBank/DDBJ databases">
        <authorList>
            <person name="de Groot N.N."/>
        </authorList>
    </citation>
    <scope>NUCLEOTIDE SEQUENCE [LARGE SCALE GENOMIC DNA]</scope>
    <source>
        <strain evidence="4 5">CGMCC 1.6502</strain>
    </source>
</reference>
<keyword evidence="4" id="KW-0813">Transport</keyword>